<dbReference type="Proteomes" id="UP000586095">
    <property type="component" value="Unassembled WGS sequence"/>
</dbReference>
<proteinExistence type="predicted"/>
<accession>A0A852RAL3</accession>
<sequence length="67" mass="7392">MVTPAMIQNHWGVDMIHTSDGSRSRYLLRHDFPPRISQATEAAQLAGTRDDPPAALRAPIEPLEALT</sequence>
<feature type="region of interest" description="Disordered" evidence="1">
    <location>
        <begin position="42"/>
        <end position="67"/>
    </location>
</feature>
<evidence type="ECO:0000256" key="1">
    <source>
        <dbReference type="SAM" id="MobiDB-lite"/>
    </source>
</evidence>
<organism evidence="2 3">
    <name type="scientific">Leucobacter aridicollis</name>
    <dbReference type="NCBI Taxonomy" id="283878"/>
    <lineage>
        <taxon>Bacteria</taxon>
        <taxon>Bacillati</taxon>
        <taxon>Actinomycetota</taxon>
        <taxon>Actinomycetes</taxon>
        <taxon>Micrococcales</taxon>
        <taxon>Microbacteriaceae</taxon>
        <taxon>Leucobacter</taxon>
    </lineage>
</organism>
<reference evidence="2 3" key="1">
    <citation type="submission" date="2020-07" db="EMBL/GenBank/DDBJ databases">
        <title>Sequencing the genomes of 1000 actinobacteria strains.</title>
        <authorList>
            <person name="Klenk H.-P."/>
        </authorList>
    </citation>
    <scope>NUCLEOTIDE SEQUENCE [LARGE SCALE GENOMIC DNA]</scope>
    <source>
        <strain evidence="2 3">DSM 17380</strain>
    </source>
</reference>
<dbReference type="EMBL" id="JACCBD010000001">
    <property type="protein sequence ID" value="NYD25424.1"/>
    <property type="molecule type" value="Genomic_DNA"/>
</dbReference>
<gene>
    <name evidence="2" type="ORF">BJ960_000227</name>
</gene>
<dbReference type="AlphaFoldDB" id="A0A852RAL3"/>
<comment type="caution">
    <text evidence="2">The sequence shown here is derived from an EMBL/GenBank/DDBJ whole genome shotgun (WGS) entry which is preliminary data.</text>
</comment>
<evidence type="ECO:0000313" key="2">
    <source>
        <dbReference type="EMBL" id="NYD25424.1"/>
    </source>
</evidence>
<keyword evidence="3" id="KW-1185">Reference proteome</keyword>
<evidence type="ECO:0000313" key="3">
    <source>
        <dbReference type="Proteomes" id="UP000586095"/>
    </source>
</evidence>
<name>A0A852RAL3_9MICO</name>
<protein>
    <submittedName>
        <fullName evidence="2">Uncharacterized protein</fullName>
    </submittedName>
</protein>